<feature type="domain" description="BIG2" evidence="2">
    <location>
        <begin position="501"/>
        <end position="583"/>
    </location>
</feature>
<dbReference type="InterPro" id="IPR029052">
    <property type="entry name" value="Metallo-depent_PP-like"/>
</dbReference>
<dbReference type="GO" id="GO:0004115">
    <property type="term" value="F:3',5'-cyclic-AMP phosphodiesterase activity"/>
    <property type="evidence" value="ECO:0007669"/>
    <property type="project" value="UniProtKB-EC"/>
</dbReference>
<proteinExistence type="predicted"/>
<dbReference type="Pfam" id="PF09992">
    <property type="entry name" value="NAGPA"/>
    <property type="match status" value="1"/>
</dbReference>
<feature type="domain" description="BIG2" evidence="2">
    <location>
        <begin position="1211"/>
        <end position="1298"/>
    </location>
</feature>
<evidence type="ECO:0000313" key="4">
    <source>
        <dbReference type="Proteomes" id="UP000789423"/>
    </source>
</evidence>
<dbReference type="PANTHER" id="PTHR40446:SF2">
    <property type="entry name" value="N-ACETYLGLUCOSAMINE-1-PHOSPHODIESTER ALPHA-N-ACETYLGLUCOSAMINIDASE"/>
    <property type="match status" value="1"/>
</dbReference>
<dbReference type="Gene3D" id="3.60.21.10">
    <property type="match status" value="1"/>
</dbReference>
<keyword evidence="1" id="KW-0472">Membrane</keyword>
<dbReference type="InterPro" id="IPR004843">
    <property type="entry name" value="Calcineurin-like_PHP"/>
</dbReference>
<dbReference type="Gene3D" id="2.60.40.1080">
    <property type="match status" value="1"/>
</dbReference>
<keyword evidence="3" id="KW-0378">Hydrolase</keyword>
<dbReference type="PANTHER" id="PTHR40446">
    <property type="entry name" value="N-ACETYLGLUCOSAMINE-1-PHOSPHODIESTER ALPHA-N-ACETYLGLUCOSAMINIDASE"/>
    <property type="match status" value="1"/>
</dbReference>
<feature type="transmembrane region" description="Helical" evidence="1">
    <location>
        <begin position="16"/>
        <end position="38"/>
    </location>
</feature>
<evidence type="ECO:0000313" key="3">
    <source>
        <dbReference type="EMBL" id="CAG9614446.1"/>
    </source>
</evidence>
<dbReference type="Gene3D" id="2.60.120.430">
    <property type="entry name" value="Galactose-binding lectin"/>
    <property type="match status" value="1"/>
</dbReference>
<dbReference type="SUPFAM" id="SSF49373">
    <property type="entry name" value="Invasin/intimin cell-adhesion fragments"/>
    <property type="match status" value="1"/>
</dbReference>
<dbReference type="InterPro" id="IPR013783">
    <property type="entry name" value="Ig-like_fold"/>
</dbReference>
<comment type="caution">
    <text evidence="3">The sequence shown here is derived from an EMBL/GenBank/DDBJ whole genome shotgun (WGS) entry which is preliminary data.</text>
</comment>
<name>A0ABN8A5W3_9BACI</name>
<evidence type="ECO:0000256" key="1">
    <source>
        <dbReference type="SAM" id="Phobius"/>
    </source>
</evidence>
<accession>A0ABN8A5W3</accession>
<keyword evidence="1" id="KW-0812">Transmembrane</keyword>
<dbReference type="InterPro" id="IPR008964">
    <property type="entry name" value="Invasin/intimin_cell_adhesion"/>
</dbReference>
<dbReference type="InterPro" id="IPR003343">
    <property type="entry name" value="Big_2"/>
</dbReference>
<keyword evidence="4" id="KW-1185">Reference proteome</keyword>
<dbReference type="Gene3D" id="2.60.40.10">
    <property type="entry name" value="Immunoglobulins"/>
    <property type="match status" value="1"/>
</dbReference>
<dbReference type="Pfam" id="PF00149">
    <property type="entry name" value="Metallophos"/>
    <property type="match status" value="1"/>
</dbReference>
<dbReference type="EMBL" id="CAKJTI010000028">
    <property type="protein sequence ID" value="CAG9614446.1"/>
    <property type="molecule type" value="Genomic_DNA"/>
</dbReference>
<dbReference type="Pfam" id="PF02368">
    <property type="entry name" value="Big_2"/>
    <property type="match status" value="1"/>
</dbReference>
<dbReference type="EC" id="3.1.4.53" evidence="3"/>
<dbReference type="SUPFAM" id="SSF56300">
    <property type="entry name" value="Metallo-dependent phosphatases"/>
    <property type="match status" value="1"/>
</dbReference>
<reference evidence="3 4" key="1">
    <citation type="submission" date="2021-10" db="EMBL/GenBank/DDBJ databases">
        <authorList>
            <person name="Criscuolo A."/>
        </authorList>
    </citation>
    <scope>NUCLEOTIDE SEQUENCE [LARGE SCALE GENOMIC DNA]</scope>
    <source>
        <strain evidence="4">CIP 111899</strain>
    </source>
</reference>
<dbReference type="SMART" id="SM00635">
    <property type="entry name" value="BID_2"/>
    <property type="match status" value="2"/>
</dbReference>
<keyword evidence="1" id="KW-1133">Transmembrane helix</keyword>
<dbReference type="Proteomes" id="UP000789423">
    <property type="component" value="Unassembled WGS sequence"/>
</dbReference>
<evidence type="ECO:0000259" key="2">
    <source>
        <dbReference type="SMART" id="SM00635"/>
    </source>
</evidence>
<dbReference type="InterPro" id="IPR018711">
    <property type="entry name" value="NAGPA"/>
</dbReference>
<protein>
    <submittedName>
        <fullName evidence="3">3',5'-cyclic adenosine monophosphate phosphodiesterase CpdA</fullName>
        <ecNumber evidence="3">3.1.4.53</ecNumber>
    </submittedName>
</protein>
<gene>
    <name evidence="3" type="primary">cpdA_2</name>
    <name evidence="3" type="ORF">BACCIP111899_03676</name>
</gene>
<sequence>MMTKEYLPIKIRQISIVWLVVFYVVSMLVSTVSMPVYAAESLFQPVKEDDFTVGPGVVHKSLTLKNETHIEAVNMIEVDPRNPHIKLEVTSPKGKVVALDTVRNQAKQIDREGYRVIAGFNMDFYNTDPNYAGVPNGLQITQGEVITAPVSTQSALAVMADGGFKIAKNLKMTGTILNPANGQERTLDGVNRPRTDSASNNLYLYTSKFNSTTKSAGAGVEVVINPSNTKLEANKVLTGKVEAVYETNNTAIPDGRWVLSATGDQAAWLKENFFEGKEVQINIQFNEDFNNAVQAVSGGVVLVENGKPTEQALNDDKDRHPRTFVASKQGKLHVITFDGRQPTYSDGVTLAEGAKYLAELGMETAINVDGGGSTTYAARMPGDQTLSVLNSPSDGYERSNSNSLMIVSTAPVSDLAYLIPVPKGPLKVLANGVIDFSAKGQDQYFNGVPVDTQKLTFAVDGAIGNISSAGKFIASNTAGQGNVNINLGAISQSVPVEVVNELSSIKISPNPVIVNPGQKQTFNVKGYDQSGNEIIVSPNLLKWEVTGNIGTISPNGELTAVNETATGSIIVSYGSTKAEVAVSVGKPPVVIEDFEDLNDLYFSSARANSVSLDLMSRSKPVRVGTHSARLSYDFTGTIGTSAAYVNFKGADGNIGRELEGRPSKLGLWVYGDEKNHWLRAVIQDGNGKNIPLSLTGAGELNWEGWKYVSVDIPSDTVTPIKLRQIYVVETSNSNKNKGAVYFDHLRAIYSDTGEDLIGPVFSDVSPAKGKRVYTNTPDISAIVKDEGKGVDTGSLKMMIDDNVVQHQYDATTGKISYKPAEPLADGEHHVVIDGMDIAGNPALPKADWKFVVYTGDDLAKPEVTIISPADGITTRTNQPRIAAKLFDEYKGIDVNKIQMTIDDKDVSFQYDEASGTVYYMPKIAWENGTNHKVKVTAVDKSNNETVQTWSFTIGSPLGQPKKQNHFQMSVIGDGGYYTAGQGQTAADILLREQINRINQEPSELIGYTGDIVENDTAENFATGLANMNLFKMPYIVSIGNHEISGTNSRLNYQKTFGEPTYMYDYGNTRIIGLDSANGGLTNSDASQWPWLQEVLANNNKKNVLVFMHVPPDEISADGEDYNTGHGFSNREEAQKFYDMMGAYKQQNRNKNIVVLSGDLHAYQHKNVQGVDYIISGGGGKYTHIPPEKGGFYHYLNLKIEGNTISWDVIPLLDSISFSAASVTVETNAKVKLEANGKFMTSTNTPITLPIAPPFETEWKSSNEKVASVDDTGTVTALSPGEAVITVKSGWREAQIKLIVPDSPAKAAVIYAAQLANGDLTTQEKIMDAYKAISSAEEIVKALPNSREKSDLIKRISMLKAIVNLNQRIYEIQSAAYTSAESIDQGITNYEKVDALMKVIPDETERKLVKEKLIQAEVPIVQGIKVVLEQQDKMNRMKDTWLRFVVIHGIHKFNPADESSMQQVYGYIKDIVKEHATEQEIKAAIQKYMKHDKNI</sequence>
<organism evidence="3 4">
    <name type="scientific">Bacillus rhizoplanae</name>
    <dbReference type="NCBI Taxonomy" id="2880966"/>
    <lineage>
        <taxon>Bacteria</taxon>
        <taxon>Bacillati</taxon>
        <taxon>Bacillota</taxon>
        <taxon>Bacilli</taxon>
        <taxon>Bacillales</taxon>
        <taxon>Bacillaceae</taxon>
        <taxon>Bacillus</taxon>
    </lineage>
</organism>